<protein>
    <submittedName>
        <fullName evidence="3">Uncharacterized protein</fullName>
    </submittedName>
</protein>
<sequence>MAHGASRYKKSRAKMRWKVRTKKKNHSSSLSSNKHEKFSSSKMCEGKKKKEGKINFLFFFFSNPIGHLIYIF</sequence>
<name>A0A024WNJ8_PLAFA</name>
<dbReference type="Proteomes" id="UP000030699">
    <property type="component" value="Unassembled WGS sequence"/>
</dbReference>
<reference evidence="3 4" key="2">
    <citation type="submission" date="2013-02" db="EMBL/GenBank/DDBJ databases">
        <title>The Genome Sequence of Plasmodium falciparum MaliPS096_E11.</title>
        <authorList>
            <consortium name="The Broad Institute Genome Sequencing Platform"/>
            <consortium name="The Broad Institute Genome Sequencing Center for Infectious Disease"/>
            <person name="Neafsey D."/>
            <person name="Cheeseman I."/>
            <person name="Volkman S."/>
            <person name="Adams J."/>
            <person name="Walker B."/>
            <person name="Young S.K."/>
            <person name="Zeng Q."/>
            <person name="Gargeya S."/>
            <person name="Fitzgerald M."/>
            <person name="Haas B."/>
            <person name="Abouelleil A."/>
            <person name="Alvarado L."/>
            <person name="Arachchi H.M."/>
            <person name="Berlin A.M."/>
            <person name="Chapman S.B."/>
            <person name="Dewar J."/>
            <person name="Goldberg J."/>
            <person name="Griggs A."/>
            <person name="Gujja S."/>
            <person name="Hansen M."/>
            <person name="Howarth C."/>
            <person name="Imamovic A."/>
            <person name="Larimer J."/>
            <person name="McCowan C."/>
            <person name="Murphy C."/>
            <person name="Neiman D."/>
            <person name="Pearson M."/>
            <person name="Priest M."/>
            <person name="Roberts A."/>
            <person name="Saif S."/>
            <person name="Shea T."/>
            <person name="Sisk P."/>
            <person name="Sykes S."/>
            <person name="Wortman J."/>
            <person name="Nusbaum C."/>
            <person name="Birren B."/>
        </authorList>
    </citation>
    <scope>NUCLEOTIDE SEQUENCE [LARGE SCALE GENOMIC DNA]</scope>
    <source>
        <strain evidence="3 4">MaliPS096_E11</strain>
    </source>
</reference>
<evidence type="ECO:0000313" key="3">
    <source>
        <dbReference type="EMBL" id="ETW48538.1"/>
    </source>
</evidence>
<dbReference type="AlphaFoldDB" id="A0A024WNJ8"/>
<proteinExistence type="predicted"/>
<evidence type="ECO:0000256" key="1">
    <source>
        <dbReference type="SAM" id="MobiDB-lite"/>
    </source>
</evidence>
<gene>
    <name evidence="3" type="ORF">PFMALIP_03511</name>
</gene>
<keyword evidence="2" id="KW-0812">Transmembrane</keyword>
<evidence type="ECO:0000313" key="4">
    <source>
        <dbReference type="Proteomes" id="UP000030699"/>
    </source>
</evidence>
<feature type="compositionally biased region" description="Basic residues" evidence="1">
    <location>
        <begin position="1"/>
        <end position="26"/>
    </location>
</feature>
<keyword evidence="2" id="KW-1133">Transmembrane helix</keyword>
<evidence type="ECO:0000256" key="2">
    <source>
        <dbReference type="SAM" id="Phobius"/>
    </source>
</evidence>
<reference evidence="3 4" key="1">
    <citation type="submission" date="2013-02" db="EMBL/GenBank/DDBJ databases">
        <title>The Genome Annotation of Plasmodium falciparum MaliPS096_E11.</title>
        <authorList>
            <consortium name="The Broad Institute Genome Sequencing Platform"/>
            <consortium name="The Broad Institute Genome Sequencing Center for Infectious Disease"/>
            <person name="Neafsey D."/>
            <person name="Hoffman S."/>
            <person name="Volkman S."/>
            <person name="Rosenthal P."/>
            <person name="Walker B."/>
            <person name="Young S.K."/>
            <person name="Zeng Q."/>
            <person name="Gargeya S."/>
            <person name="Fitzgerald M."/>
            <person name="Haas B."/>
            <person name="Abouelleil A."/>
            <person name="Allen A.W."/>
            <person name="Alvarado L."/>
            <person name="Arachchi H.M."/>
            <person name="Berlin A.M."/>
            <person name="Chapman S.B."/>
            <person name="Gainer-Dewar J."/>
            <person name="Goldberg J."/>
            <person name="Griggs A."/>
            <person name="Gujja S."/>
            <person name="Hansen M."/>
            <person name="Howarth C."/>
            <person name="Imamovic A."/>
            <person name="Ireland A."/>
            <person name="Larimer J."/>
            <person name="McCowan C."/>
            <person name="Murphy C."/>
            <person name="Pearson M."/>
            <person name="Poon T.W."/>
            <person name="Priest M."/>
            <person name="Roberts A."/>
            <person name="Saif S."/>
            <person name="Shea T."/>
            <person name="Sisk P."/>
            <person name="Sykes S."/>
            <person name="Wortman J."/>
            <person name="Nusbaum C."/>
            <person name="Birren B."/>
        </authorList>
    </citation>
    <scope>NUCLEOTIDE SEQUENCE [LARGE SCALE GENOMIC DNA]</scope>
    <source>
        <strain evidence="3 4">MaliPS096_E11</strain>
    </source>
</reference>
<keyword evidence="2" id="KW-0472">Membrane</keyword>
<feature type="region of interest" description="Disordered" evidence="1">
    <location>
        <begin position="1"/>
        <end position="44"/>
    </location>
</feature>
<accession>A0A024WNJ8</accession>
<feature type="transmembrane region" description="Helical" evidence="2">
    <location>
        <begin position="54"/>
        <end position="71"/>
    </location>
</feature>
<organism evidence="3 4">
    <name type="scientific">Plasmodium falciparum MaliPS096_E11</name>
    <dbReference type="NCBI Taxonomy" id="1036727"/>
    <lineage>
        <taxon>Eukaryota</taxon>
        <taxon>Sar</taxon>
        <taxon>Alveolata</taxon>
        <taxon>Apicomplexa</taxon>
        <taxon>Aconoidasida</taxon>
        <taxon>Haemosporida</taxon>
        <taxon>Plasmodiidae</taxon>
        <taxon>Plasmodium</taxon>
        <taxon>Plasmodium (Laverania)</taxon>
    </lineage>
</organism>
<dbReference type="EMBL" id="KI925571">
    <property type="protein sequence ID" value="ETW48538.1"/>
    <property type="molecule type" value="Genomic_DNA"/>
</dbReference>
<feature type="compositionally biased region" description="Basic and acidic residues" evidence="1">
    <location>
        <begin position="33"/>
        <end position="44"/>
    </location>
</feature>